<dbReference type="InterPro" id="IPR005496">
    <property type="entry name" value="Integral_membrane_TerC"/>
</dbReference>
<evidence type="ECO:0000256" key="6">
    <source>
        <dbReference type="SAM" id="Phobius"/>
    </source>
</evidence>
<keyword evidence="8" id="KW-1185">Reference proteome</keyword>
<feature type="transmembrane region" description="Helical" evidence="6">
    <location>
        <begin position="155"/>
        <end position="176"/>
    </location>
</feature>
<evidence type="ECO:0008006" key="9">
    <source>
        <dbReference type="Google" id="ProtNLM"/>
    </source>
</evidence>
<feature type="transmembrane region" description="Helical" evidence="6">
    <location>
        <begin position="12"/>
        <end position="35"/>
    </location>
</feature>
<dbReference type="PANTHER" id="PTHR30238">
    <property type="entry name" value="MEMBRANE BOUND PREDICTED REDOX MODULATOR"/>
    <property type="match status" value="1"/>
</dbReference>
<evidence type="ECO:0000256" key="4">
    <source>
        <dbReference type="ARBA" id="ARBA00022989"/>
    </source>
</evidence>
<accession>A0A2U2BW25</accession>
<dbReference type="AlphaFoldDB" id="A0A2U2BW25"/>
<feature type="transmembrane region" description="Helical" evidence="6">
    <location>
        <begin position="122"/>
        <end position="149"/>
    </location>
</feature>
<evidence type="ECO:0000313" key="7">
    <source>
        <dbReference type="EMBL" id="PWE18225.1"/>
    </source>
</evidence>
<dbReference type="GO" id="GO:0016020">
    <property type="term" value="C:membrane"/>
    <property type="evidence" value="ECO:0007669"/>
    <property type="project" value="UniProtKB-SubCell"/>
</dbReference>
<comment type="caution">
    <text evidence="7">The sequence shown here is derived from an EMBL/GenBank/DDBJ whole genome shotgun (WGS) entry which is preliminary data.</text>
</comment>
<comment type="similarity">
    <text evidence="2">Belongs to the TerC family.</text>
</comment>
<dbReference type="Proteomes" id="UP000245168">
    <property type="component" value="Unassembled WGS sequence"/>
</dbReference>
<dbReference type="PANTHER" id="PTHR30238:SF4">
    <property type="entry name" value="SLL1022 PROTEIN"/>
    <property type="match status" value="1"/>
</dbReference>
<dbReference type="SUPFAM" id="SSF103473">
    <property type="entry name" value="MFS general substrate transporter"/>
    <property type="match status" value="1"/>
</dbReference>
<dbReference type="EMBL" id="QEXV01000001">
    <property type="protein sequence ID" value="PWE18225.1"/>
    <property type="molecule type" value="Genomic_DNA"/>
</dbReference>
<gene>
    <name evidence="7" type="ORF">DDZ18_01040</name>
</gene>
<reference evidence="8" key="1">
    <citation type="submission" date="2018-05" db="EMBL/GenBank/DDBJ databases">
        <authorList>
            <person name="Liu B.-T."/>
        </authorList>
    </citation>
    <scope>NUCLEOTIDE SEQUENCE [LARGE SCALE GENOMIC DNA]</scope>
    <source>
        <strain evidence="8">WD6-1</strain>
    </source>
</reference>
<dbReference type="InterPro" id="IPR036259">
    <property type="entry name" value="MFS_trans_sf"/>
</dbReference>
<dbReference type="RefSeq" id="WP_109251499.1">
    <property type="nucleotide sequence ID" value="NZ_QEXV01000001.1"/>
</dbReference>
<organism evidence="7 8">
    <name type="scientific">Marinicauda salina</name>
    <dbReference type="NCBI Taxonomy" id="2135793"/>
    <lineage>
        <taxon>Bacteria</taxon>
        <taxon>Pseudomonadati</taxon>
        <taxon>Pseudomonadota</taxon>
        <taxon>Alphaproteobacteria</taxon>
        <taxon>Maricaulales</taxon>
        <taxon>Maricaulaceae</taxon>
        <taxon>Marinicauda</taxon>
    </lineage>
</organism>
<evidence type="ECO:0000313" key="8">
    <source>
        <dbReference type="Proteomes" id="UP000245168"/>
    </source>
</evidence>
<proteinExistence type="inferred from homology"/>
<evidence type="ECO:0000256" key="2">
    <source>
        <dbReference type="ARBA" id="ARBA00007511"/>
    </source>
</evidence>
<feature type="transmembrane region" description="Helical" evidence="6">
    <location>
        <begin position="47"/>
        <end position="69"/>
    </location>
</feature>
<comment type="subcellular location">
    <subcellularLocation>
        <location evidence="1">Membrane</location>
        <topology evidence="1">Multi-pass membrane protein</topology>
    </subcellularLocation>
</comment>
<protein>
    <recommendedName>
        <fullName evidence="9">TerC family protein</fullName>
    </recommendedName>
</protein>
<dbReference type="OrthoDB" id="9805314at2"/>
<evidence type="ECO:0000256" key="1">
    <source>
        <dbReference type="ARBA" id="ARBA00004141"/>
    </source>
</evidence>
<name>A0A2U2BW25_9PROT</name>
<feature type="transmembrane region" description="Helical" evidence="6">
    <location>
        <begin position="188"/>
        <end position="208"/>
    </location>
</feature>
<keyword evidence="3 6" id="KW-0812">Transmembrane</keyword>
<keyword evidence="4 6" id="KW-1133">Transmembrane helix</keyword>
<feature type="transmembrane region" description="Helical" evidence="6">
    <location>
        <begin position="214"/>
        <end position="232"/>
    </location>
</feature>
<evidence type="ECO:0000256" key="3">
    <source>
        <dbReference type="ARBA" id="ARBA00022692"/>
    </source>
</evidence>
<dbReference type="Pfam" id="PF03741">
    <property type="entry name" value="TerC"/>
    <property type="match status" value="1"/>
</dbReference>
<feature type="transmembrane region" description="Helical" evidence="6">
    <location>
        <begin position="89"/>
        <end position="110"/>
    </location>
</feature>
<evidence type="ECO:0000256" key="5">
    <source>
        <dbReference type="ARBA" id="ARBA00023136"/>
    </source>
</evidence>
<sequence>MIELLTDPAVWASFATLAFLEIVLGIDNIVFVAVMADRLPEERRATARRLGLLLALVFRVVMLIGLVWIAHLERPAFSLFDMDFSWRDLVMLAGGGFLLAKATIEIHHAVEGHAEENAHGAVAAGFAATVFQIGLIDIVFSLDSVITAVGMTDEIAVMIAAVGLAIGVMMLAADVVSDFIERHPTTKMLALSFLLLVGVALVADGLSFHIPRGYLYFAIAFSLMVETLNILARNHRRASRASR</sequence>
<keyword evidence="5 6" id="KW-0472">Membrane</keyword>